<reference evidence="1 2" key="1">
    <citation type="journal article" date="2024" name="J Genomics">
        <title>Draft genome sequencing and assembly of Favolaschia claudopus CIRM-BRFM 2984 isolated from oak limbs.</title>
        <authorList>
            <person name="Navarro D."/>
            <person name="Drula E."/>
            <person name="Chaduli D."/>
            <person name="Cazenave R."/>
            <person name="Ahrendt S."/>
            <person name="Wang J."/>
            <person name="Lipzen A."/>
            <person name="Daum C."/>
            <person name="Barry K."/>
            <person name="Grigoriev I.V."/>
            <person name="Favel A."/>
            <person name="Rosso M.N."/>
            <person name="Martin F."/>
        </authorList>
    </citation>
    <scope>NUCLEOTIDE SEQUENCE [LARGE SCALE GENOMIC DNA]</scope>
    <source>
        <strain evidence="1 2">CIRM-BRFM 2984</strain>
    </source>
</reference>
<sequence length="236" mass="25540">MIDTSIVDAAPGAPSVAVSIAAALRSACASCFKDIALILADTDDEEFSDTITDLDTSTAPVPVPSFGFDIPNRRLALLGEPGSAWSRLHQSRFNREFAVSRQKPPGGSNGMRIGAATSCGGSFSGSSRAILSGWRCRRDEFDAGRQKGGSEVRWIQGKGVVKMKVNVPGKSQRRRMKRAAWSMRTARKLRVRVGLGNADLKEYLTPLLERVHWRLALGEALVSLVASVVVVWDQEA</sequence>
<evidence type="ECO:0000313" key="1">
    <source>
        <dbReference type="EMBL" id="KAK7025903.1"/>
    </source>
</evidence>
<protein>
    <submittedName>
        <fullName evidence="1">Uncharacterized protein</fullName>
    </submittedName>
</protein>
<name>A0AAW0BI36_9AGAR</name>
<proteinExistence type="predicted"/>
<organism evidence="1 2">
    <name type="scientific">Favolaschia claudopus</name>
    <dbReference type="NCBI Taxonomy" id="2862362"/>
    <lineage>
        <taxon>Eukaryota</taxon>
        <taxon>Fungi</taxon>
        <taxon>Dikarya</taxon>
        <taxon>Basidiomycota</taxon>
        <taxon>Agaricomycotina</taxon>
        <taxon>Agaricomycetes</taxon>
        <taxon>Agaricomycetidae</taxon>
        <taxon>Agaricales</taxon>
        <taxon>Marasmiineae</taxon>
        <taxon>Mycenaceae</taxon>
        <taxon>Favolaschia</taxon>
    </lineage>
</organism>
<keyword evidence="2" id="KW-1185">Reference proteome</keyword>
<dbReference type="AlphaFoldDB" id="A0AAW0BI36"/>
<comment type="caution">
    <text evidence="1">The sequence shown here is derived from an EMBL/GenBank/DDBJ whole genome shotgun (WGS) entry which is preliminary data.</text>
</comment>
<gene>
    <name evidence="1" type="ORF">R3P38DRAFT_2778678</name>
</gene>
<dbReference type="Proteomes" id="UP001362999">
    <property type="component" value="Unassembled WGS sequence"/>
</dbReference>
<accession>A0AAW0BI36</accession>
<evidence type="ECO:0000313" key="2">
    <source>
        <dbReference type="Proteomes" id="UP001362999"/>
    </source>
</evidence>
<dbReference type="EMBL" id="JAWWNJ010000033">
    <property type="protein sequence ID" value="KAK7025903.1"/>
    <property type="molecule type" value="Genomic_DNA"/>
</dbReference>